<comment type="similarity">
    <text evidence="8">Belongs to the methylthiotransferase family. RimO subfamily.</text>
</comment>
<dbReference type="HAMAP" id="MF_01865">
    <property type="entry name" value="MTTase_RimO"/>
    <property type="match status" value="1"/>
</dbReference>
<dbReference type="EMBL" id="FQ312002">
    <property type="protein sequence ID" value="CBW14698.1"/>
    <property type="molecule type" value="Genomic_DNA"/>
</dbReference>
<evidence type="ECO:0000256" key="7">
    <source>
        <dbReference type="ARBA" id="ARBA00023014"/>
    </source>
</evidence>
<dbReference type="Gene3D" id="3.40.50.12160">
    <property type="entry name" value="Methylthiotransferase, N-terminal domain"/>
    <property type="match status" value="1"/>
</dbReference>
<dbReference type="InterPro" id="IPR058240">
    <property type="entry name" value="rSAM_sf"/>
</dbReference>
<dbReference type="GO" id="GO:0103039">
    <property type="term" value="F:protein methylthiotransferase activity"/>
    <property type="evidence" value="ECO:0007669"/>
    <property type="project" value="UniProtKB-EC"/>
</dbReference>
<evidence type="ECO:0000256" key="5">
    <source>
        <dbReference type="ARBA" id="ARBA00022723"/>
    </source>
</evidence>
<dbReference type="Proteomes" id="UP000007052">
    <property type="component" value="Chromosome"/>
</dbReference>
<dbReference type="EC" id="2.8.4.4" evidence="8"/>
<feature type="binding site" evidence="8">
    <location>
        <position position="163"/>
    </location>
    <ligand>
        <name>[4Fe-4S] cluster</name>
        <dbReference type="ChEBI" id="CHEBI:49883"/>
        <label>2</label>
        <note>4Fe-4S-S-AdoMet</note>
    </ligand>
</feature>
<comment type="function">
    <text evidence="8">Catalyzes the methylthiolation of an aspartic acid residue of ribosomal protein uS12.</text>
</comment>
<keyword evidence="12" id="KW-0489">Methyltransferase</keyword>
<dbReference type="Pfam" id="PF00919">
    <property type="entry name" value="UPF0004"/>
    <property type="match status" value="1"/>
</dbReference>
<evidence type="ECO:0000259" key="9">
    <source>
        <dbReference type="PROSITE" id="PS50926"/>
    </source>
</evidence>
<dbReference type="PANTHER" id="PTHR43837">
    <property type="entry name" value="RIBOSOMAL PROTEIN S12 METHYLTHIOTRANSFERASE RIMO"/>
    <property type="match status" value="1"/>
</dbReference>
<evidence type="ECO:0000256" key="8">
    <source>
        <dbReference type="HAMAP-Rule" id="MF_01865"/>
    </source>
</evidence>
<dbReference type="NCBIfam" id="TIGR00089">
    <property type="entry name" value="MiaB/RimO family radical SAM methylthiotransferase"/>
    <property type="match status" value="1"/>
</dbReference>
<dbReference type="InterPro" id="IPR023404">
    <property type="entry name" value="rSAM_horseshoe"/>
</dbReference>
<dbReference type="SFLD" id="SFLDF00274">
    <property type="entry name" value="ribosomal_protein_S12_methylth"/>
    <property type="match status" value="1"/>
</dbReference>
<proteinExistence type="inferred from homology"/>
<organism evidence="12 13">
    <name type="scientific">Haemophilus parainfluenzae (strain T3T1)</name>
    <dbReference type="NCBI Taxonomy" id="862965"/>
    <lineage>
        <taxon>Bacteria</taxon>
        <taxon>Pseudomonadati</taxon>
        <taxon>Pseudomonadota</taxon>
        <taxon>Gammaproteobacteria</taxon>
        <taxon>Pasteurellales</taxon>
        <taxon>Pasteurellaceae</taxon>
        <taxon>Haemophilus</taxon>
    </lineage>
</organism>
<evidence type="ECO:0000259" key="10">
    <source>
        <dbReference type="PROSITE" id="PS51449"/>
    </source>
</evidence>
<dbReference type="InterPro" id="IPR002792">
    <property type="entry name" value="TRAM_dom"/>
</dbReference>
<evidence type="ECO:0000259" key="11">
    <source>
        <dbReference type="PROSITE" id="PS51918"/>
    </source>
</evidence>
<comment type="catalytic activity">
    <reaction evidence="8">
        <text>L-aspartate(89)-[ribosomal protein uS12]-hydrogen + (sulfur carrier)-SH + AH2 + 2 S-adenosyl-L-methionine = 3-methylsulfanyl-L-aspartate(89)-[ribosomal protein uS12]-hydrogen + (sulfur carrier)-H + 5'-deoxyadenosine + L-methionine + A + S-adenosyl-L-homocysteine + 2 H(+)</text>
        <dbReference type="Rhea" id="RHEA:37087"/>
        <dbReference type="Rhea" id="RHEA-COMP:10460"/>
        <dbReference type="Rhea" id="RHEA-COMP:10461"/>
        <dbReference type="Rhea" id="RHEA-COMP:14737"/>
        <dbReference type="Rhea" id="RHEA-COMP:14739"/>
        <dbReference type="ChEBI" id="CHEBI:13193"/>
        <dbReference type="ChEBI" id="CHEBI:15378"/>
        <dbReference type="ChEBI" id="CHEBI:17319"/>
        <dbReference type="ChEBI" id="CHEBI:17499"/>
        <dbReference type="ChEBI" id="CHEBI:29917"/>
        <dbReference type="ChEBI" id="CHEBI:29961"/>
        <dbReference type="ChEBI" id="CHEBI:57844"/>
        <dbReference type="ChEBI" id="CHEBI:57856"/>
        <dbReference type="ChEBI" id="CHEBI:59789"/>
        <dbReference type="ChEBI" id="CHEBI:64428"/>
        <dbReference type="ChEBI" id="CHEBI:73599"/>
        <dbReference type="EC" id="2.8.4.4"/>
    </reaction>
</comment>
<dbReference type="PROSITE" id="PS51257">
    <property type="entry name" value="PROKAR_LIPOPROTEIN"/>
    <property type="match status" value="1"/>
</dbReference>
<dbReference type="SMART" id="SM00729">
    <property type="entry name" value="Elp3"/>
    <property type="match status" value="1"/>
</dbReference>
<dbReference type="PROSITE" id="PS01278">
    <property type="entry name" value="MTTASE_RADICAL"/>
    <property type="match status" value="1"/>
</dbReference>
<dbReference type="FunFam" id="3.40.50.12160:FF:000002">
    <property type="entry name" value="Ribosomal protein S12 methylthiotransferase RimO"/>
    <property type="match status" value="1"/>
</dbReference>
<dbReference type="SFLD" id="SFLDG01061">
    <property type="entry name" value="methylthiotransferase"/>
    <property type="match status" value="1"/>
</dbReference>
<evidence type="ECO:0000256" key="3">
    <source>
        <dbReference type="ARBA" id="ARBA00022679"/>
    </source>
</evidence>
<dbReference type="InterPro" id="IPR006638">
    <property type="entry name" value="Elp3/MiaA/NifB-like_rSAM"/>
</dbReference>
<comment type="subcellular location">
    <subcellularLocation>
        <location evidence="8">Cytoplasm</location>
    </subcellularLocation>
</comment>
<accession>A0AB33QJ60</accession>
<dbReference type="InterPro" id="IPR020612">
    <property type="entry name" value="Methylthiotransferase_CS"/>
</dbReference>
<keyword evidence="7 8" id="KW-0411">Iron-sulfur</keyword>
<reference evidence="13" key="1">
    <citation type="submission" date="2010-07" db="EMBL/GenBank/DDBJ databases">
        <title>The genome sequence of Haemophilus parainfluenzae T3T1.</title>
        <authorList>
            <person name="Crook D."/>
            <person name="Hood D."/>
            <person name="Moxon R."/>
            <person name="Parkhill J."/>
            <person name="Aslett M."/>
            <person name="Bentley S.D."/>
        </authorList>
    </citation>
    <scope>NUCLEOTIDE SEQUENCE [LARGE SCALE GENOMIC DNA]</scope>
    <source>
        <strain evidence="13">T3T1</strain>
    </source>
</reference>
<gene>
    <name evidence="8" type="primary">rimO</name>
    <name evidence="12" type="ordered locus">PARA_05910</name>
</gene>
<dbReference type="GO" id="GO:0008168">
    <property type="term" value="F:methyltransferase activity"/>
    <property type="evidence" value="ECO:0007669"/>
    <property type="project" value="UniProtKB-KW"/>
</dbReference>
<feature type="binding site" evidence="8">
    <location>
        <position position="23"/>
    </location>
    <ligand>
        <name>[4Fe-4S] cluster</name>
        <dbReference type="ChEBI" id="CHEBI:49883"/>
        <label>1</label>
    </ligand>
</feature>
<keyword evidence="2 8" id="KW-0963">Cytoplasm</keyword>
<dbReference type="SUPFAM" id="SSF102114">
    <property type="entry name" value="Radical SAM enzymes"/>
    <property type="match status" value="1"/>
</dbReference>
<dbReference type="GO" id="GO:0051539">
    <property type="term" value="F:4 iron, 4 sulfur cluster binding"/>
    <property type="evidence" value="ECO:0007669"/>
    <property type="project" value="UniProtKB-UniRule"/>
</dbReference>
<dbReference type="InterPro" id="IPR038135">
    <property type="entry name" value="Methylthiotransferase_N_sf"/>
</dbReference>
<sequence>MMIAENKFMQKSTPNIGFVSLGCPKNLVDSERILTELRTDGYNIVPSYENVDLVIVNTCGFIDSAVQESLEAIGEALEENGRVIVTGCLGAKEDQIRQVHPKVLEVSGPHSYEAVMAQVHKYVPKPEHNPYTSLVPKQGVKLTPKHYAYLKISEGCDHRCTFCIIPSLRGDLESRSITQVLDEAKRLADAGVKELLVVSQDTSAYAMDTQRKEGGVKTAFWNGMPIKNDLMTLCKQLGKLGIWVRLHYVYPYPHVDDLIPLMAEGLLLPYLDIPLQHASPKILKAMKRPGKIDRTLERIKQWREICPDLTLRSTFIVGFPGETEEDFQMLLDFLKEAQLDRVGCFKFSPVEGAPATEMADQVPEDVKEERFHRFMQLQQEISAERLKQKIGQTLDVIVDEIDDEGIIGRTKADAPEVDGLVYIENLSGTPVKVGEFIKVTITHSDEYDLWGTC</sequence>
<evidence type="ECO:0000313" key="12">
    <source>
        <dbReference type="EMBL" id="CBW14698.1"/>
    </source>
</evidence>
<dbReference type="GO" id="GO:0006400">
    <property type="term" value="P:tRNA modification"/>
    <property type="evidence" value="ECO:0007669"/>
    <property type="project" value="InterPro"/>
</dbReference>
<dbReference type="GO" id="GO:0035599">
    <property type="term" value="F:aspartic acid methylthiotransferase activity"/>
    <property type="evidence" value="ECO:0007669"/>
    <property type="project" value="TreeGrafter"/>
</dbReference>
<dbReference type="InterPro" id="IPR013848">
    <property type="entry name" value="Methylthiotransferase_N"/>
</dbReference>
<dbReference type="KEGG" id="hpr:PARA_05910"/>
<dbReference type="PROSITE" id="PS50926">
    <property type="entry name" value="TRAM"/>
    <property type="match status" value="1"/>
</dbReference>
<keyword evidence="5 8" id="KW-0479">Metal-binding</keyword>
<feature type="domain" description="TRAM" evidence="9">
    <location>
        <begin position="387"/>
        <end position="453"/>
    </location>
</feature>
<keyword evidence="1 8" id="KW-0004">4Fe-4S</keyword>
<feature type="domain" description="MTTase N-terminal" evidence="10">
    <location>
        <begin position="14"/>
        <end position="124"/>
    </location>
</feature>
<feature type="binding site" evidence="8">
    <location>
        <position position="88"/>
    </location>
    <ligand>
        <name>[4Fe-4S] cluster</name>
        <dbReference type="ChEBI" id="CHEBI:49883"/>
        <label>1</label>
    </ligand>
</feature>
<evidence type="ECO:0000313" key="13">
    <source>
        <dbReference type="Proteomes" id="UP000007052"/>
    </source>
</evidence>
<dbReference type="InterPro" id="IPR005840">
    <property type="entry name" value="Ribosomal_uS12_MeSTrfase_RimO"/>
</dbReference>
<keyword evidence="4 8" id="KW-0949">S-adenosyl-L-methionine</keyword>
<name>A0AB33QJ60_HAEP3</name>
<dbReference type="InterPro" id="IPR005839">
    <property type="entry name" value="Methylthiotransferase"/>
</dbReference>
<dbReference type="NCBIfam" id="TIGR01125">
    <property type="entry name" value="30S ribosomal protein S12 methylthiotransferase RimO"/>
    <property type="match status" value="1"/>
</dbReference>
<dbReference type="FunFam" id="3.80.30.20:FF:000001">
    <property type="entry name" value="tRNA-2-methylthio-N(6)-dimethylallyladenosine synthase 2"/>
    <property type="match status" value="1"/>
</dbReference>
<dbReference type="GO" id="GO:0046872">
    <property type="term" value="F:metal ion binding"/>
    <property type="evidence" value="ECO:0007669"/>
    <property type="project" value="UniProtKB-KW"/>
</dbReference>
<feature type="binding site" evidence="8">
    <location>
        <position position="59"/>
    </location>
    <ligand>
        <name>[4Fe-4S] cluster</name>
        <dbReference type="ChEBI" id="CHEBI:49883"/>
        <label>1</label>
    </ligand>
</feature>
<keyword evidence="3 8" id="KW-0808">Transferase</keyword>
<dbReference type="GO" id="GO:0005829">
    <property type="term" value="C:cytosol"/>
    <property type="evidence" value="ECO:0007669"/>
    <property type="project" value="TreeGrafter"/>
</dbReference>
<feature type="binding site" evidence="8">
    <location>
        <position position="160"/>
    </location>
    <ligand>
        <name>[4Fe-4S] cluster</name>
        <dbReference type="ChEBI" id="CHEBI:49883"/>
        <label>2</label>
        <note>4Fe-4S-S-AdoMet</note>
    </ligand>
</feature>
<keyword evidence="6 8" id="KW-0408">Iron</keyword>
<evidence type="ECO:0000256" key="6">
    <source>
        <dbReference type="ARBA" id="ARBA00023004"/>
    </source>
</evidence>
<dbReference type="PANTHER" id="PTHR43837:SF1">
    <property type="entry name" value="RIBOSOMAL PROTEIN US12 METHYLTHIOTRANSFERASE RIMO"/>
    <property type="match status" value="1"/>
</dbReference>
<dbReference type="InterPro" id="IPR012340">
    <property type="entry name" value="NA-bd_OB-fold"/>
</dbReference>
<dbReference type="FunFam" id="2.40.50.140:FF:000060">
    <property type="entry name" value="Ribosomal protein S12 methylthiotransferase RimO"/>
    <property type="match status" value="1"/>
</dbReference>
<comment type="cofactor">
    <cofactor evidence="8">
        <name>[4Fe-4S] cluster</name>
        <dbReference type="ChEBI" id="CHEBI:49883"/>
    </cofactor>
    <text evidence="8">Binds 2 [4Fe-4S] clusters. One cluster is coordinated with 3 cysteines and an exchangeable S-adenosyl-L-methionine.</text>
</comment>
<evidence type="ECO:0000256" key="1">
    <source>
        <dbReference type="ARBA" id="ARBA00022485"/>
    </source>
</evidence>
<dbReference type="PROSITE" id="PS51449">
    <property type="entry name" value="MTTASE_N"/>
    <property type="match status" value="1"/>
</dbReference>
<evidence type="ECO:0000256" key="4">
    <source>
        <dbReference type="ARBA" id="ARBA00022691"/>
    </source>
</evidence>
<dbReference type="InterPro" id="IPR007197">
    <property type="entry name" value="rSAM"/>
</dbReference>
<dbReference type="AlphaFoldDB" id="A0AB33QJ60"/>
<feature type="binding site" evidence="8">
    <location>
        <position position="156"/>
    </location>
    <ligand>
        <name>[4Fe-4S] cluster</name>
        <dbReference type="ChEBI" id="CHEBI:49883"/>
        <label>2</label>
        <note>4Fe-4S-S-AdoMet</note>
    </ligand>
</feature>
<dbReference type="SFLD" id="SFLDS00029">
    <property type="entry name" value="Radical_SAM"/>
    <property type="match status" value="1"/>
</dbReference>
<evidence type="ECO:0000256" key="2">
    <source>
        <dbReference type="ARBA" id="ARBA00022490"/>
    </source>
</evidence>
<dbReference type="Gene3D" id="3.80.30.20">
    <property type="entry name" value="tm_1862 like domain"/>
    <property type="match status" value="1"/>
</dbReference>
<dbReference type="PROSITE" id="PS51918">
    <property type="entry name" value="RADICAL_SAM"/>
    <property type="match status" value="1"/>
</dbReference>
<dbReference type="CDD" id="cd01335">
    <property type="entry name" value="Radical_SAM"/>
    <property type="match status" value="1"/>
</dbReference>
<dbReference type="GO" id="GO:0032259">
    <property type="term" value="P:methylation"/>
    <property type="evidence" value="ECO:0007669"/>
    <property type="project" value="UniProtKB-KW"/>
</dbReference>
<dbReference type="Pfam" id="PF18693">
    <property type="entry name" value="TRAM_2"/>
    <property type="match status" value="1"/>
</dbReference>
<dbReference type="Gene3D" id="2.40.50.140">
    <property type="entry name" value="Nucleic acid-binding proteins"/>
    <property type="match status" value="1"/>
</dbReference>
<protein>
    <recommendedName>
        <fullName evidence="8">Ribosomal protein uS12 methylthiotransferase RimO</fullName>
        <shortName evidence="8">uS12 MTTase</shortName>
        <shortName evidence="8">uS12 methylthiotransferase</shortName>
        <ecNumber evidence="8">2.8.4.4</ecNumber>
    </recommendedName>
    <alternativeName>
        <fullName evidence="8">Ribosomal protein uS12 (aspartate-C(3))-methylthiotransferase</fullName>
    </alternativeName>
    <alternativeName>
        <fullName evidence="8">Ribosome maturation factor RimO</fullName>
    </alternativeName>
</protein>
<feature type="domain" description="Radical SAM core" evidence="11">
    <location>
        <begin position="142"/>
        <end position="384"/>
    </location>
</feature>
<dbReference type="SFLD" id="SFLDG01082">
    <property type="entry name" value="B12-binding_domain_containing"/>
    <property type="match status" value="1"/>
</dbReference>
<dbReference type="Pfam" id="PF04055">
    <property type="entry name" value="Radical_SAM"/>
    <property type="match status" value="1"/>
</dbReference>